<dbReference type="Gene3D" id="3.10.310.10">
    <property type="entry name" value="Diaminopimelate Epimerase, Chain A, domain 1"/>
    <property type="match status" value="2"/>
</dbReference>
<dbReference type="GO" id="GO:0008837">
    <property type="term" value="F:diaminopimelate epimerase activity"/>
    <property type="evidence" value="ECO:0007669"/>
    <property type="project" value="UniProtKB-EC"/>
</dbReference>
<reference evidence="8" key="1">
    <citation type="submission" date="2018-06" db="EMBL/GenBank/DDBJ databases">
        <authorList>
            <person name="Zhirakovskaya E."/>
        </authorList>
    </citation>
    <scope>NUCLEOTIDE SEQUENCE</scope>
</reference>
<comment type="pathway">
    <text evidence="1">Amino-acid biosynthesis; L-lysine biosynthesis via DAP pathway; DL-2,6-diaminopimelate from LL-2,6-diaminopimelate: step 1/1.</text>
</comment>
<dbReference type="AlphaFoldDB" id="A0A3B1DK43"/>
<name>A0A3B1DK43_9ZZZZ</name>
<evidence type="ECO:0000313" key="8">
    <source>
        <dbReference type="EMBL" id="VAX32055.1"/>
    </source>
</evidence>
<dbReference type="Pfam" id="PF01678">
    <property type="entry name" value="DAP_epimerase"/>
    <property type="match status" value="2"/>
</dbReference>
<comment type="catalytic activity">
    <reaction evidence="7">
        <text>(2S,6S)-2,6-diaminopimelate = meso-2,6-diaminopimelate</text>
        <dbReference type="Rhea" id="RHEA:15393"/>
        <dbReference type="ChEBI" id="CHEBI:57609"/>
        <dbReference type="ChEBI" id="CHEBI:57791"/>
        <dbReference type="EC" id="5.1.1.7"/>
    </reaction>
</comment>
<dbReference type="PANTHER" id="PTHR31689">
    <property type="entry name" value="DIAMINOPIMELATE EPIMERASE, CHLOROPLASTIC"/>
    <property type="match status" value="1"/>
</dbReference>
<keyword evidence="4" id="KW-0028">Amino-acid biosynthesis</keyword>
<dbReference type="SUPFAM" id="SSF54506">
    <property type="entry name" value="Diaminopimelate epimerase-like"/>
    <property type="match status" value="2"/>
</dbReference>
<gene>
    <name evidence="8" type="ORF">MNBD_NITROSPINAE05-424</name>
</gene>
<evidence type="ECO:0000256" key="5">
    <source>
        <dbReference type="ARBA" id="ARBA00023154"/>
    </source>
</evidence>
<proteinExistence type="inferred from homology"/>
<evidence type="ECO:0000256" key="3">
    <source>
        <dbReference type="ARBA" id="ARBA00013080"/>
    </source>
</evidence>
<dbReference type="NCBIfam" id="TIGR00652">
    <property type="entry name" value="DapF"/>
    <property type="match status" value="1"/>
</dbReference>
<dbReference type="EMBL" id="UOGG01000184">
    <property type="protein sequence ID" value="VAX32055.1"/>
    <property type="molecule type" value="Genomic_DNA"/>
</dbReference>
<keyword evidence="6 8" id="KW-0413">Isomerase</keyword>
<dbReference type="InterPro" id="IPR001653">
    <property type="entry name" value="DAP_epimerase_DapF"/>
</dbReference>
<comment type="similarity">
    <text evidence="2">Belongs to the diaminopimelate epimerase family.</text>
</comment>
<keyword evidence="5" id="KW-0457">Lysine biosynthesis</keyword>
<dbReference type="EC" id="5.1.1.7" evidence="3"/>
<evidence type="ECO:0000256" key="1">
    <source>
        <dbReference type="ARBA" id="ARBA00005196"/>
    </source>
</evidence>
<dbReference type="InterPro" id="IPR018510">
    <property type="entry name" value="DAP_epimerase_AS"/>
</dbReference>
<dbReference type="PANTHER" id="PTHR31689:SF0">
    <property type="entry name" value="DIAMINOPIMELATE EPIMERASE"/>
    <property type="match status" value="1"/>
</dbReference>
<evidence type="ECO:0000256" key="4">
    <source>
        <dbReference type="ARBA" id="ARBA00022605"/>
    </source>
</evidence>
<evidence type="ECO:0000256" key="2">
    <source>
        <dbReference type="ARBA" id="ARBA00010219"/>
    </source>
</evidence>
<dbReference type="GO" id="GO:0005829">
    <property type="term" value="C:cytosol"/>
    <property type="evidence" value="ECO:0007669"/>
    <property type="project" value="TreeGrafter"/>
</dbReference>
<dbReference type="GO" id="GO:0009089">
    <property type="term" value="P:lysine biosynthetic process via diaminopimelate"/>
    <property type="evidence" value="ECO:0007669"/>
    <property type="project" value="UniProtKB-UniPathway"/>
</dbReference>
<accession>A0A3B1DK43</accession>
<dbReference type="PROSITE" id="PS01326">
    <property type="entry name" value="DAP_EPIMERASE"/>
    <property type="match status" value="1"/>
</dbReference>
<protein>
    <recommendedName>
        <fullName evidence="3">diaminopimelate epimerase</fullName>
        <ecNumber evidence="3">5.1.1.7</ecNumber>
    </recommendedName>
</protein>
<evidence type="ECO:0000256" key="7">
    <source>
        <dbReference type="ARBA" id="ARBA00051712"/>
    </source>
</evidence>
<dbReference type="HAMAP" id="MF_00197">
    <property type="entry name" value="DAP_epimerase"/>
    <property type="match status" value="1"/>
</dbReference>
<dbReference type="UniPathway" id="UPA00034">
    <property type="reaction ID" value="UER00025"/>
</dbReference>
<organism evidence="8">
    <name type="scientific">hydrothermal vent metagenome</name>
    <dbReference type="NCBI Taxonomy" id="652676"/>
    <lineage>
        <taxon>unclassified sequences</taxon>
        <taxon>metagenomes</taxon>
        <taxon>ecological metagenomes</taxon>
    </lineage>
</organism>
<evidence type="ECO:0000256" key="6">
    <source>
        <dbReference type="ARBA" id="ARBA00023235"/>
    </source>
</evidence>
<sequence>MGIKFTKMSGSGNDFVIIDNRVPVMADETKRDFARRVCAPKTSVGADGVIFIENSDEANFKWDFYNNDGSSAEMCGNGGRCVARFAYENKIAPSHLSFETTAGIITADVNGPTVKVKLTKPKDFLQDISFDLGGVAYNVDSINTGVPHAIVYCDDLEAVDIQTVGRSIRTHPKFAPAGTNVCWVQKKDGNALRIRTYERGIEAETLACGTGAVASALLASYRGQVEPPVEVETRGGDILKIHFKALNGLVEEVYLEGPAMITFEGTLVEY</sequence>